<dbReference type="CDD" id="cd00118">
    <property type="entry name" value="LysM"/>
    <property type="match status" value="1"/>
</dbReference>
<evidence type="ECO:0000256" key="1">
    <source>
        <dbReference type="ARBA" id="ARBA00010646"/>
    </source>
</evidence>
<evidence type="ECO:0000256" key="2">
    <source>
        <dbReference type="ARBA" id="ARBA00022801"/>
    </source>
</evidence>
<dbReference type="GO" id="GO:0016998">
    <property type="term" value="P:cell wall macromolecule catabolic process"/>
    <property type="evidence" value="ECO:0007669"/>
    <property type="project" value="InterPro"/>
</dbReference>
<dbReference type="SMART" id="SM00641">
    <property type="entry name" value="Glyco_25"/>
    <property type="match status" value="1"/>
</dbReference>
<dbReference type="AlphaFoldDB" id="A0AAE3LGJ1"/>
<sequence>MAKTFKGIDVSQYQQNIDFKKVKAAGIDYVIIRAGFGKYAHQKDPYFEKNYKAAKAAGLKVGAYWYSYAATVADAKAEAQTCINAIKGKTFEYPIYFDLEERSQFAKGRAFCNSLVKTFCNALEHAGYWAGLYISRSPLQQYISAYVAKRYALWVAEYGSRCNYGRTYGMWQYSSTGRVSGISGNVDMDICYVDYPAKIKAAGLNGFKKQAIRPTSKPSASHAKKTVTYTVKRGDTLSGIARRYKTTVAKLVKNNGIKNPNIIYAGQKIKIK</sequence>
<evidence type="ECO:0000313" key="5">
    <source>
        <dbReference type="EMBL" id="MCU6704445.1"/>
    </source>
</evidence>
<dbReference type="Gene3D" id="3.20.20.80">
    <property type="entry name" value="Glycosidases"/>
    <property type="match status" value="1"/>
</dbReference>
<dbReference type="Pfam" id="PF01183">
    <property type="entry name" value="Glyco_hydro_25"/>
    <property type="match status" value="1"/>
</dbReference>
<dbReference type="GO" id="GO:0009253">
    <property type="term" value="P:peptidoglycan catabolic process"/>
    <property type="evidence" value="ECO:0007669"/>
    <property type="project" value="InterPro"/>
</dbReference>
<dbReference type="InterPro" id="IPR018077">
    <property type="entry name" value="Glyco_hydro_fam25_subgr"/>
</dbReference>
<feature type="domain" description="LysM" evidence="4">
    <location>
        <begin position="227"/>
        <end position="271"/>
    </location>
</feature>
<dbReference type="Proteomes" id="UP001208131">
    <property type="component" value="Unassembled WGS sequence"/>
</dbReference>
<keyword evidence="3" id="KW-0326">Glycosidase</keyword>
<dbReference type="SUPFAM" id="SSF51445">
    <property type="entry name" value="(Trans)glycosidases"/>
    <property type="match status" value="1"/>
</dbReference>
<dbReference type="PANTHER" id="PTHR34135">
    <property type="entry name" value="LYSOZYME"/>
    <property type="match status" value="1"/>
</dbReference>
<dbReference type="PROSITE" id="PS51904">
    <property type="entry name" value="GLYCOSYL_HYDROL_F25_2"/>
    <property type="match status" value="1"/>
</dbReference>
<dbReference type="InterPro" id="IPR036779">
    <property type="entry name" value="LysM_dom_sf"/>
</dbReference>
<gene>
    <name evidence="5" type="ORF">OCV57_00695</name>
</gene>
<keyword evidence="2" id="KW-0378">Hydrolase</keyword>
<protein>
    <submittedName>
        <fullName evidence="5">GH25 family lysozyme</fullName>
    </submittedName>
</protein>
<reference evidence="5 6" key="1">
    <citation type="journal article" date="2021" name="ISME Commun">
        <title>Automated analysis of genomic sequences facilitates high-throughput and comprehensive description of bacteria.</title>
        <authorList>
            <person name="Hitch T.C.A."/>
        </authorList>
    </citation>
    <scope>NUCLEOTIDE SEQUENCE [LARGE SCALE GENOMIC DNA]</scope>
    <source>
        <strain evidence="5 6">Sanger_31</strain>
    </source>
</reference>
<dbReference type="PROSITE" id="PS51782">
    <property type="entry name" value="LYSM"/>
    <property type="match status" value="1"/>
</dbReference>
<dbReference type="RefSeq" id="WP_267300209.1">
    <property type="nucleotide sequence ID" value="NZ_JAOQJZ010000001.1"/>
</dbReference>
<dbReference type="CDD" id="cd06414">
    <property type="entry name" value="GH25_LytC-like"/>
    <property type="match status" value="1"/>
</dbReference>
<dbReference type="GO" id="GO:0003796">
    <property type="term" value="F:lysozyme activity"/>
    <property type="evidence" value="ECO:0007669"/>
    <property type="project" value="InterPro"/>
</dbReference>
<keyword evidence="6" id="KW-1185">Reference proteome</keyword>
<dbReference type="SMART" id="SM00257">
    <property type="entry name" value="LysM"/>
    <property type="match status" value="1"/>
</dbReference>
<comment type="similarity">
    <text evidence="1">Belongs to the glycosyl hydrolase 25 family.</text>
</comment>
<organism evidence="5 6">
    <name type="scientific">Hominimerdicola aceti</name>
    <dbReference type="NCBI Taxonomy" id="2981726"/>
    <lineage>
        <taxon>Bacteria</taxon>
        <taxon>Bacillati</taxon>
        <taxon>Bacillota</taxon>
        <taxon>Clostridia</taxon>
        <taxon>Eubacteriales</taxon>
        <taxon>Oscillospiraceae</taxon>
        <taxon>Hominimerdicola</taxon>
    </lineage>
</organism>
<evidence type="ECO:0000313" key="6">
    <source>
        <dbReference type="Proteomes" id="UP001208131"/>
    </source>
</evidence>
<dbReference type="Gene3D" id="3.10.350.10">
    <property type="entry name" value="LysM domain"/>
    <property type="match status" value="1"/>
</dbReference>
<name>A0AAE3LGJ1_9FIRM</name>
<accession>A0AAE3LGJ1</accession>
<comment type="caution">
    <text evidence="5">The sequence shown here is derived from an EMBL/GenBank/DDBJ whole genome shotgun (WGS) entry which is preliminary data.</text>
</comment>
<dbReference type="EMBL" id="JAOQJZ010000001">
    <property type="protein sequence ID" value="MCU6704445.1"/>
    <property type="molecule type" value="Genomic_DNA"/>
</dbReference>
<dbReference type="PANTHER" id="PTHR34135:SF2">
    <property type="entry name" value="LYSOZYME"/>
    <property type="match status" value="1"/>
</dbReference>
<dbReference type="SUPFAM" id="SSF54106">
    <property type="entry name" value="LysM domain"/>
    <property type="match status" value="1"/>
</dbReference>
<dbReference type="InterPro" id="IPR002053">
    <property type="entry name" value="Glyco_hydro_25"/>
</dbReference>
<evidence type="ECO:0000256" key="3">
    <source>
        <dbReference type="ARBA" id="ARBA00023295"/>
    </source>
</evidence>
<evidence type="ECO:0000259" key="4">
    <source>
        <dbReference type="PROSITE" id="PS51782"/>
    </source>
</evidence>
<dbReference type="InterPro" id="IPR017853">
    <property type="entry name" value="GH"/>
</dbReference>
<dbReference type="InterPro" id="IPR018392">
    <property type="entry name" value="LysM"/>
</dbReference>
<dbReference type="GO" id="GO:0016052">
    <property type="term" value="P:carbohydrate catabolic process"/>
    <property type="evidence" value="ECO:0007669"/>
    <property type="project" value="TreeGrafter"/>
</dbReference>
<dbReference type="Pfam" id="PF01476">
    <property type="entry name" value="LysM"/>
    <property type="match status" value="1"/>
</dbReference>
<proteinExistence type="inferred from homology"/>